<accession>A0A836CAE8</accession>
<proteinExistence type="predicted"/>
<dbReference type="EMBL" id="JAFCMP010000514">
    <property type="protein sequence ID" value="KAG5178494.1"/>
    <property type="molecule type" value="Genomic_DNA"/>
</dbReference>
<gene>
    <name evidence="1" type="ORF">JKP88DRAFT_273755</name>
</gene>
<organism evidence="1 2">
    <name type="scientific">Tribonema minus</name>
    <dbReference type="NCBI Taxonomy" id="303371"/>
    <lineage>
        <taxon>Eukaryota</taxon>
        <taxon>Sar</taxon>
        <taxon>Stramenopiles</taxon>
        <taxon>Ochrophyta</taxon>
        <taxon>PX clade</taxon>
        <taxon>Xanthophyceae</taxon>
        <taxon>Tribonematales</taxon>
        <taxon>Tribonemataceae</taxon>
        <taxon>Tribonema</taxon>
    </lineage>
</organism>
<comment type="caution">
    <text evidence="1">The sequence shown here is derived from an EMBL/GenBank/DDBJ whole genome shotgun (WGS) entry which is preliminary data.</text>
</comment>
<keyword evidence="2" id="KW-1185">Reference proteome</keyword>
<reference evidence="1" key="1">
    <citation type="submission" date="2021-02" db="EMBL/GenBank/DDBJ databases">
        <title>First Annotated Genome of the Yellow-green Alga Tribonema minus.</title>
        <authorList>
            <person name="Mahan K.M."/>
        </authorList>
    </citation>
    <scope>NUCLEOTIDE SEQUENCE</scope>
    <source>
        <strain evidence="1">UTEX B ZZ1240</strain>
    </source>
</reference>
<protein>
    <submittedName>
        <fullName evidence="1">Uncharacterized protein</fullName>
    </submittedName>
</protein>
<dbReference type="Proteomes" id="UP000664859">
    <property type="component" value="Unassembled WGS sequence"/>
</dbReference>
<name>A0A836CAE8_9STRA</name>
<evidence type="ECO:0000313" key="1">
    <source>
        <dbReference type="EMBL" id="KAG5178494.1"/>
    </source>
</evidence>
<sequence>MRCAHTAAAKALHKAASTTAAAAAAEEAPAAAPAHACDTAQKALVQHLQKTYPDDLQGKRVHRSWQRAAVAPPAINPYTGTFYCRTFAFLARQLRLTAHQFQETYALVYVFPMECPSPWTPRGCRADEVTVFVSGAPAKHVCERLTALEEGAIGVTVTEHFADHPECAIPSCIFRGVALTDAEHEARRAEGMEGAFNAFVRRAAKAEVTADGLQPRLTWTGAAPEQCSTRW</sequence>
<dbReference type="AlphaFoldDB" id="A0A836CAE8"/>
<evidence type="ECO:0000313" key="2">
    <source>
        <dbReference type="Proteomes" id="UP000664859"/>
    </source>
</evidence>